<dbReference type="HOGENOM" id="CLU_072376_0_0_1"/>
<feature type="transmembrane region" description="Helical" evidence="2">
    <location>
        <begin position="68"/>
        <end position="86"/>
    </location>
</feature>
<keyword evidence="2" id="KW-1133">Transmembrane helix</keyword>
<dbReference type="AlphaFoldDB" id="A0A067NIS7"/>
<dbReference type="OrthoDB" id="2502792at2759"/>
<feature type="compositionally biased region" description="Basic residues" evidence="1">
    <location>
        <begin position="255"/>
        <end position="265"/>
    </location>
</feature>
<dbReference type="EMBL" id="KL198008">
    <property type="protein sequence ID" value="KDQ27913.1"/>
    <property type="molecule type" value="Genomic_DNA"/>
</dbReference>
<dbReference type="Proteomes" id="UP000027073">
    <property type="component" value="Unassembled WGS sequence"/>
</dbReference>
<evidence type="ECO:0000256" key="2">
    <source>
        <dbReference type="SAM" id="Phobius"/>
    </source>
</evidence>
<feature type="transmembrane region" description="Helical" evidence="2">
    <location>
        <begin position="98"/>
        <end position="118"/>
    </location>
</feature>
<keyword evidence="2" id="KW-0472">Membrane</keyword>
<proteinExistence type="predicted"/>
<name>A0A067NIS7_PLEO1</name>
<dbReference type="VEuPathDB" id="FungiDB:PLEOSDRAFT_158218"/>
<dbReference type="InParanoid" id="A0A067NIS7"/>
<sequence length="265" mass="28795">MVLFAAAEISLPAFLDPVLEMLSDRLPQPVFALFINVLAHGIALFTALLSFLGVLLRTNPFEWDAQTVLPPLITLLSAYLALITLYRTTGWIFRTVLAFIKWGLIFTALGVAGGWYIAGGANGGNGIGSLGLASSIGRFVLDSLNGPQENVPNNQGSRTRTTSSRSSRTRGNQRADRPKPWESFDRHQQWRTQNAGQDQDGGDVQQVLGSMVDAAAKVVRENDWWEAAKNTVEGIVNAPSDVNAENPGRGNSRSTRSRTGRATTR</sequence>
<feature type="compositionally biased region" description="Polar residues" evidence="1">
    <location>
        <begin position="146"/>
        <end position="156"/>
    </location>
</feature>
<reference evidence="4" key="1">
    <citation type="journal article" date="2014" name="Proc. Natl. Acad. Sci. U.S.A.">
        <title>Extensive sampling of basidiomycete genomes demonstrates inadequacy of the white-rot/brown-rot paradigm for wood decay fungi.</title>
        <authorList>
            <person name="Riley R."/>
            <person name="Salamov A.A."/>
            <person name="Brown D.W."/>
            <person name="Nagy L.G."/>
            <person name="Floudas D."/>
            <person name="Held B.W."/>
            <person name="Levasseur A."/>
            <person name="Lombard V."/>
            <person name="Morin E."/>
            <person name="Otillar R."/>
            <person name="Lindquist E.A."/>
            <person name="Sun H."/>
            <person name="LaButti K.M."/>
            <person name="Schmutz J."/>
            <person name="Jabbour D."/>
            <person name="Luo H."/>
            <person name="Baker S.E."/>
            <person name="Pisabarro A.G."/>
            <person name="Walton J.D."/>
            <person name="Blanchette R.A."/>
            <person name="Henrissat B."/>
            <person name="Martin F."/>
            <person name="Cullen D."/>
            <person name="Hibbett D.S."/>
            <person name="Grigoriev I.V."/>
        </authorList>
    </citation>
    <scope>NUCLEOTIDE SEQUENCE [LARGE SCALE GENOMIC DNA]</scope>
    <source>
        <strain evidence="4">PC15</strain>
    </source>
</reference>
<evidence type="ECO:0000313" key="4">
    <source>
        <dbReference type="Proteomes" id="UP000027073"/>
    </source>
</evidence>
<evidence type="ECO:0000256" key="1">
    <source>
        <dbReference type="SAM" id="MobiDB-lite"/>
    </source>
</evidence>
<feature type="compositionally biased region" description="Basic and acidic residues" evidence="1">
    <location>
        <begin position="173"/>
        <end position="184"/>
    </location>
</feature>
<keyword evidence="2" id="KW-0812">Transmembrane</keyword>
<accession>A0A067NIS7</accession>
<protein>
    <submittedName>
        <fullName evidence="3">Uncharacterized protein</fullName>
    </submittedName>
</protein>
<evidence type="ECO:0000313" key="3">
    <source>
        <dbReference type="EMBL" id="KDQ27913.1"/>
    </source>
</evidence>
<gene>
    <name evidence="3" type="ORF">PLEOSDRAFT_158218</name>
</gene>
<feature type="region of interest" description="Disordered" evidence="1">
    <location>
        <begin position="146"/>
        <end position="184"/>
    </location>
</feature>
<feature type="compositionally biased region" description="Low complexity" evidence="1">
    <location>
        <begin position="157"/>
        <end position="170"/>
    </location>
</feature>
<feature type="region of interest" description="Disordered" evidence="1">
    <location>
        <begin position="236"/>
        <end position="265"/>
    </location>
</feature>
<feature type="transmembrane region" description="Helical" evidence="2">
    <location>
        <begin position="30"/>
        <end position="56"/>
    </location>
</feature>
<organism evidence="3 4">
    <name type="scientific">Pleurotus ostreatus (strain PC15)</name>
    <name type="common">Oyster mushroom</name>
    <dbReference type="NCBI Taxonomy" id="1137138"/>
    <lineage>
        <taxon>Eukaryota</taxon>
        <taxon>Fungi</taxon>
        <taxon>Dikarya</taxon>
        <taxon>Basidiomycota</taxon>
        <taxon>Agaricomycotina</taxon>
        <taxon>Agaricomycetes</taxon>
        <taxon>Agaricomycetidae</taxon>
        <taxon>Agaricales</taxon>
        <taxon>Pleurotineae</taxon>
        <taxon>Pleurotaceae</taxon>
        <taxon>Pleurotus</taxon>
    </lineage>
</organism>